<dbReference type="Gene3D" id="2.40.70.10">
    <property type="entry name" value="Acid Proteases"/>
    <property type="match status" value="1"/>
</dbReference>
<feature type="region of interest" description="Disordered" evidence="1">
    <location>
        <begin position="722"/>
        <end position="755"/>
    </location>
</feature>
<evidence type="ECO:0000313" key="3">
    <source>
        <dbReference type="Proteomes" id="UP000809789"/>
    </source>
</evidence>
<dbReference type="OrthoDB" id="6079484at2759"/>
<name>A0A8K0KVQ4_9PEZI</name>
<organism evidence="2 3">
    <name type="scientific">Elsinoe batatas</name>
    <dbReference type="NCBI Taxonomy" id="2601811"/>
    <lineage>
        <taxon>Eukaryota</taxon>
        <taxon>Fungi</taxon>
        <taxon>Dikarya</taxon>
        <taxon>Ascomycota</taxon>
        <taxon>Pezizomycotina</taxon>
        <taxon>Dothideomycetes</taxon>
        <taxon>Dothideomycetidae</taxon>
        <taxon>Myriangiales</taxon>
        <taxon>Elsinoaceae</taxon>
        <taxon>Elsinoe</taxon>
    </lineage>
</organism>
<dbReference type="CDD" id="cd00303">
    <property type="entry name" value="retropepsin_like"/>
    <property type="match status" value="1"/>
</dbReference>
<feature type="region of interest" description="Disordered" evidence="1">
    <location>
        <begin position="613"/>
        <end position="635"/>
    </location>
</feature>
<accession>A0A8K0KVQ4</accession>
<dbReference type="Proteomes" id="UP000809789">
    <property type="component" value="Unassembled WGS sequence"/>
</dbReference>
<evidence type="ECO:0000313" key="2">
    <source>
        <dbReference type="EMBL" id="KAG8624170.1"/>
    </source>
</evidence>
<feature type="compositionally biased region" description="Polar residues" evidence="1">
    <location>
        <begin position="298"/>
        <end position="314"/>
    </location>
</feature>
<proteinExistence type="predicted"/>
<feature type="region of interest" description="Disordered" evidence="1">
    <location>
        <begin position="682"/>
        <end position="704"/>
    </location>
</feature>
<keyword evidence="3" id="KW-1185">Reference proteome</keyword>
<feature type="compositionally biased region" description="Low complexity" evidence="1">
    <location>
        <begin position="723"/>
        <end position="742"/>
    </location>
</feature>
<feature type="compositionally biased region" description="Low complexity" evidence="1">
    <location>
        <begin position="279"/>
        <end position="297"/>
    </location>
</feature>
<dbReference type="EMBL" id="JAESVG020000010">
    <property type="protein sequence ID" value="KAG8624170.1"/>
    <property type="molecule type" value="Genomic_DNA"/>
</dbReference>
<dbReference type="AlphaFoldDB" id="A0A8K0KVQ4"/>
<gene>
    <name evidence="2" type="ORF">KVT40_009146</name>
</gene>
<sequence>MRQGARHFTLVPSKLAQLLHRPYILEALAGWQPHHLSFPLLGNLVAKNQTSTSNASMTSHKRSLSEALRETNEVSDTVHGDSAASWSTTSALESVNKRVTLALQTTGHATWHETNHEELLLTASPVALDVPRLFASGRPVPPVGKRGLPGGSIYGPDNANDGPVVHYQHVTGDSTIESNHYMSGPTEYLHHSRPLEPPSTDSSLLRDADEPPWSLRTGCQPVPLQVSFLRPPARPKDSLEVQHGSQEDDGPTLSNRGSTDGVHLRKIRAFSSPPSLRLGSHVSSSGGTQSVSSGTRSYLTSQSGGHTTNETRPTSLADDNESRSEGSSDGMVRSAAKPHHTWPMTGNIVTSQHEEVDGLLAPRAEQLDIMLADVGGFDAIVNAEPSYKDPIKGEKQERKCICKTEYSLELPGYVNESQVNALPDTASSINAMSVQYVEREGLLVTSFPDGTQVGIQTLTGRVIACKGYVDAVWKFRGEESLPFSLCFYVIEGSPSEVIIGYPTLYSTGTLTQHKRRICKRHSKRPLRPFGACIQAEPNTQFPTLRVAIHGKLFDAIADTGASTNTMSLPFVAANQLDLSRTRIRSIRLADGVQEMTEGIVLIPWSRLSELTFDGSEDGFREGTPEPDSVQDLEGGLESPVEHVCEDTELQFDVLKDCLFGIVLSRDVISRLGIQRIHLPSLPNPLDPDSSIAQPLGGTPAPTPTPSIHAIYTQPFNGLWNFFGSGSPETPQSSSSTQGSQESIQRNSIKELKRQESRRMAQYARYVATLDDPVEIAQAKRNNELDLQLFEARLAALCGGD</sequence>
<reference evidence="2" key="1">
    <citation type="submission" date="2021-07" db="EMBL/GenBank/DDBJ databases">
        <title>Elsinoe batatas strain:CRI-CJ2 Genome sequencing and assembly.</title>
        <authorList>
            <person name="Huang L."/>
        </authorList>
    </citation>
    <scope>NUCLEOTIDE SEQUENCE</scope>
    <source>
        <strain evidence="2">CRI-CJ2</strain>
    </source>
</reference>
<dbReference type="InterPro" id="IPR021109">
    <property type="entry name" value="Peptidase_aspartic_dom_sf"/>
</dbReference>
<evidence type="ECO:0000256" key="1">
    <source>
        <dbReference type="SAM" id="MobiDB-lite"/>
    </source>
</evidence>
<protein>
    <submittedName>
        <fullName evidence="2">Uncharacterized protein</fullName>
    </submittedName>
</protein>
<feature type="region of interest" description="Disordered" evidence="1">
    <location>
        <begin position="175"/>
        <end position="345"/>
    </location>
</feature>
<comment type="caution">
    <text evidence="2">The sequence shown here is derived from an EMBL/GenBank/DDBJ whole genome shotgun (WGS) entry which is preliminary data.</text>
</comment>